<feature type="compositionally biased region" description="Low complexity" evidence="9">
    <location>
        <begin position="16"/>
        <end position="33"/>
    </location>
</feature>
<feature type="domain" description="Orn/DAP/Arg decarboxylase 2 N-terminal" evidence="10">
    <location>
        <begin position="132"/>
        <end position="384"/>
    </location>
</feature>
<dbReference type="SUPFAM" id="SSF50621">
    <property type="entry name" value="Alanine racemase C-terminal domain-like"/>
    <property type="match status" value="1"/>
</dbReference>
<feature type="binding site" evidence="6">
    <location>
        <position position="421"/>
    </location>
    <ligand>
        <name>substrate</name>
    </ligand>
</feature>
<dbReference type="PRINTS" id="PR01181">
    <property type="entry name" value="DAPDCRBXLASE"/>
</dbReference>
<dbReference type="NCBIfam" id="TIGR01048">
    <property type="entry name" value="lysA"/>
    <property type="match status" value="1"/>
</dbReference>
<feature type="binding site" evidence="6">
    <location>
        <position position="336"/>
    </location>
    <ligand>
        <name>pyridoxal 5'-phosphate</name>
        <dbReference type="ChEBI" id="CHEBI:597326"/>
    </ligand>
</feature>
<keyword evidence="2 6" id="KW-0210">Decarboxylase</keyword>
<protein>
    <recommendedName>
        <fullName evidence="6 7">Diaminopimelate decarboxylase</fullName>
        <shortName evidence="6">DAP decarboxylase</shortName>
        <shortName evidence="6">DAPDC</shortName>
        <ecNumber evidence="6 7">4.1.1.20</ecNumber>
    </recommendedName>
</protein>
<dbReference type="InterPro" id="IPR002986">
    <property type="entry name" value="DAP_deCOOHase_LysA"/>
</dbReference>
<dbReference type="InterPro" id="IPR009006">
    <property type="entry name" value="Ala_racemase/Decarboxylase_C"/>
</dbReference>
<dbReference type="Gene3D" id="3.20.20.10">
    <property type="entry name" value="Alanine racemase"/>
    <property type="match status" value="1"/>
</dbReference>
<dbReference type="GO" id="GO:0008836">
    <property type="term" value="F:diaminopimelate decarboxylase activity"/>
    <property type="evidence" value="ECO:0007669"/>
    <property type="project" value="UniProtKB-EC"/>
</dbReference>
<evidence type="ECO:0000256" key="5">
    <source>
        <dbReference type="ARBA" id="ARBA00023239"/>
    </source>
</evidence>
<organism evidence="11 12">
    <name type="scientific">Streptomyces mooreae</name>
    <dbReference type="NCBI Taxonomy" id="3075523"/>
    <lineage>
        <taxon>Bacteria</taxon>
        <taxon>Bacillati</taxon>
        <taxon>Actinomycetota</taxon>
        <taxon>Actinomycetes</taxon>
        <taxon>Kitasatosporales</taxon>
        <taxon>Streptomycetaceae</taxon>
        <taxon>Streptomyces</taxon>
    </lineage>
</organism>
<keyword evidence="4 6" id="KW-0457">Lysine biosynthesis</keyword>
<evidence type="ECO:0000313" key="11">
    <source>
        <dbReference type="EMBL" id="MDT0455577.1"/>
    </source>
</evidence>
<keyword evidence="12" id="KW-1185">Reference proteome</keyword>
<evidence type="ECO:0000256" key="4">
    <source>
        <dbReference type="ARBA" id="ARBA00023154"/>
    </source>
</evidence>
<evidence type="ECO:0000256" key="9">
    <source>
        <dbReference type="SAM" id="MobiDB-lite"/>
    </source>
</evidence>
<proteinExistence type="inferred from homology"/>
<comment type="cofactor">
    <cofactor evidence="1 6 8">
        <name>pyridoxal 5'-phosphate</name>
        <dbReference type="ChEBI" id="CHEBI:597326"/>
    </cofactor>
</comment>
<evidence type="ECO:0000256" key="8">
    <source>
        <dbReference type="RuleBase" id="RU003738"/>
    </source>
</evidence>
<evidence type="ECO:0000256" key="3">
    <source>
        <dbReference type="ARBA" id="ARBA00022898"/>
    </source>
</evidence>
<dbReference type="CDD" id="cd06828">
    <property type="entry name" value="PLPDE_III_DapDC"/>
    <property type="match status" value="1"/>
</dbReference>
<dbReference type="InterPro" id="IPR022644">
    <property type="entry name" value="De-COase2_N"/>
</dbReference>
<feature type="modified residue" description="N6-(pyridoxal phosphate)lysine" evidence="6">
    <location>
        <position position="155"/>
    </location>
</feature>
<keyword evidence="5 6" id="KW-0456">Lyase</keyword>
<feature type="binding site" evidence="6">
    <location>
        <position position="478"/>
    </location>
    <ligand>
        <name>pyridoxal 5'-phosphate</name>
        <dbReference type="ChEBI" id="CHEBI:597326"/>
    </ligand>
</feature>
<feature type="binding site" evidence="6">
    <location>
        <position position="449"/>
    </location>
    <ligand>
        <name>substrate</name>
    </ligand>
</feature>
<dbReference type="PANTHER" id="PTHR43727:SF2">
    <property type="entry name" value="GROUP IV DECARBOXYLASE"/>
    <property type="match status" value="1"/>
</dbReference>
<evidence type="ECO:0000259" key="10">
    <source>
        <dbReference type="Pfam" id="PF02784"/>
    </source>
</evidence>
<comment type="caution">
    <text evidence="11">The sequence shown here is derived from an EMBL/GenBank/DDBJ whole genome shotgun (WGS) entry which is preliminary data.</text>
</comment>
<dbReference type="HAMAP" id="MF_02120">
    <property type="entry name" value="LysA"/>
    <property type="match status" value="1"/>
</dbReference>
<feature type="region of interest" description="Disordered" evidence="9">
    <location>
        <begin position="1"/>
        <end position="99"/>
    </location>
</feature>
<dbReference type="Proteomes" id="UP001180551">
    <property type="component" value="Unassembled WGS sequence"/>
</dbReference>
<dbReference type="PRINTS" id="PR01179">
    <property type="entry name" value="ODADCRBXLASE"/>
</dbReference>
<feature type="binding site" evidence="6">
    <location>
        <position position="381"/>
    </location>
    <ligand>
        <name>substrate</name>
    </ligand>
</feature>
<comment type="function">
    <text evidence="6">Specifically catalyzes the decarboxylation of meso-diaminopimelate (meso-DAP) to L-lysine.</text>
</comment>
<dbReference type="EC" id="4.1.1.20" evidence="6 7"/>
<keyword evidence="6" id="KW-0028">Amino-acid biosynthesis</keyword>
<evidence type="ECO:0000313" key="12">
    <source>
        <dbReference type="Proteomes" id="UP001180551"/>
    </source>
</evidence>
<dbReference type="InterPro" id="IPR029066">
    <property type="entry name" value="PLP-binding_barrel"/>
</dbReference>
<evidence type="ECO:0000256" key="6">
    <source>
        <dbReference type="HAMAP-Rule" id="MF_02120"/>
    </source>
</evidence>
<feature type="binding site" evidence="6">
    <location>
        <position position="417"/>
    </location>
    <ligand>
        <name>substrate</name>
    </ligand>
</feature>
<dbReference type="Pfam" id="PF02784">
    <property type="entry name" value="Orn_Arg_deC_N"/>
    <property type="match status" value="1"/>
</dbReference>
<comment type="pathway">
    <text evidence="6 8">Amino-acid biosynthesis; L-lysine biosynthesis via DAP pathway; L-lysine from DL-2,6-diaminopimelate: step 1/1.</text>
</comment>
<reference evidence="11" key="1">
    <citation type="submission" date="2024-05" db="EMBL/GenBank/DDBJ databases">
        <title>30 novel species of actinomycetes from the DSMZ collection.</title>
        <authorList>
            <person name="Nouioui I."/>
        </authorList>
    </citation>
    <scope>NUCLEOTIDE SEQUENCE</scope>
    <source>
        <strain evidence="11">DSM 41527</strain>
    </source>
</reference>
<name>A0ABU2T2W6_9ACTN</name>
<dbReference type="InterPro" id="IPR022653">
    <property type="entry name" value="De-COase2_pyr-phos_BS"/>
</dbReference>
<comment type="similarity">
    <text evidence="6">Belongs to the Orn/Lys/Arg decarboxylase class-II family. LysA subfamily.</text>
</comment>
<feature type="binding site" evidence="6">
    <location>
        <position position="478"/>
    </location>
    <ligand>
        <name>substrate</name>
    </ligand>
</feature>
<dbReference type="Gene3D" id="2.40.37.10">
    <property type="entry name" value="Lyase, Ornithine Decarboxylase, Chain A, domain 1"/>
    <property type="match status" value="1"/>
</dbReference>
<gene>
    <name evidence="6 11" type="primary">lysA</name>
    <name evidence="11" type="ORF">RM550_07470</name>
</gene>
<feature type="compositionally biased region" description="Low complexity" evidence="9">
    <location>
        <begin position="60"/>
        <end position="74"/>
    </location>
</feature>
<comment type="catalytic activity">
    <reaction evidence="6 8">
        <text>meso-2,6-diaminopimelate + H(+) = L-lysine + CO2</text>
        <dbReference type="Rhea" id="RHEA:15101"/>
        <dbReference type="ChEBI" id="CHEBI:15378"/>
        <dbReference type="ChEBI" id="CHEBI:16526"/>
        <dbReference type="ChEBI" id="CHEBI:32551"/>
        <dbReference type="ChEBI" id="CHEBI:57791"/>
        <dbReference type="EC" id="4.1.1.20"/>
    </reaction>
</comment>
<keyword evidence="3 6" id="KW-0663">Pyridoxal phosphate</keyword>
<dbReference type="SUPFAM" id="SSF51419">
    <property type="entry name" value="PLP-binding barrel"/>
    <property type="match status" value="1"/>
</dbReference>
<dbReference type="EMBL" id="JAVRFE010000007">
    <property type="protein sequence ID" value="MDT0455577.1"/>
    <property type="molecule type" value="Genomic_DNA"/>
</dbReference>
<sequence length="521" mass="54361">MSHRTLPQPPRRTRRTGAPPSATTAVTSAPPATNQLQSTEEPPSADHPLSTDEPPPAEGPLPAAGELPAAEGPPSTARELPAAEKPQSTAEPLSIWPGSAAPLGHDDLAVGGVPLTEVADRFGTPAYVLDEAEVRRRCRAYLRAFPDADVLYAAKAFLCRAMVHWVREEGLGLDVCSAGELELAVTSGFPPARIVLHGNAKSPADLRAALRLGVGRIVIDSTSEIARLAAAVPAGSRQKVLIRVVPGIAAGGHAKIRTGTDDQKFGLSLADGSAQHAITRVLSQPRLELVGLHCHLGSQITTVKPYLSAVRRLIGLLARVHEQHGITLPELDLGGGHGVAYRPGEPTLDLASLGARLRAELAGGCAAAGLPVPRLAIEPGRAIAGPAGVVLYRVLSVKRTGAHTFVAVDGGMSDNPRPALYGVRYAPRLIGRRTSAAPEPVTVVGRHCEAGDVLAADVRLPGDIRPGDLLAVPVAGAYHLSMASGYNLVGRPPVIAVAEGHARLLVRRESLADIQERDIGL</sequence>
<dbReference type="InterPro" id="IPR000183">
    <property type="entry name" value="Orn/DAP/Arg_de-COase"/>
</dbReference>
<evidence type="ECO:0000256" key="1">
    <source>
        <dbReference type="ARBA" id="ARBA00001933"/>
    </source>
</evidence>
<dbReference type="RefSeq" id="WP_311622913.1">
    <property type="nucleotide sequence ID" value="NZ_JAVRFE010000007.1"/>
</dbReference>
<feature type="binding site" evidence="6">
    <location>
        <begin position="378"/>
        <end position="381"/>
    </location>
    <ligand>
        <name>pyridoxal 5'-phosphate</name>
        <dbReference type="ChEBI" id="CHEBI:597326"/>
    </ligand>
</feature>
<accession>A0ABU2T2W6</accession>
<comment type="subunit">
    <text evidence="6">Homodimer.</text>
</comment>
<evidence type="ECO:0000256" key="7">
    <source>
        <dbReference type="NCBIfam" id="TIGR01048"/>
    </source>
</evidence>
<dbReference type="PANTHER" id="PTHR43727">
    <property type="entry name" value="DIAMINOPIMELATE DECARBOXYLASE"/>
    <property type="match status" value="1"/>
</dbReference>
<evidence type="ECO:0000256" key="2">
    <source>
        <dbReference type="ARBA" id="ARBA00022793"/>
    </source>
</evidence>
<dbReference type="PROSITE" id="PS00878">
    <property type="entry name" value="ODR_DC_2_1"/>
    <property type="match status" value="1"/>
</dbReference>